<sequence length="173" mass="19657">MALTSVDLARLGPKAQKQVRKTMSRERRQAESVHFFVDGRPVPKGRPRVTRHGTYTPKSTQEYEAAIRAAWEREHMMPFAEGDALELDVVAYFPIPKGTPKKRSEEMVAKPYTKRGDLDNIVKSVMDALNGYAYPDDAAIWNIAARKRYTNETPVTIVTLTKSRSAREFTDEL</sequence>
<dbReference type="GO" id="GO:0000287">
    <property type="term" value="F:magnesium ion binding"/>
    <property type="evidence" value="ECO:0007669"/>
    <property type="project" value="InterPro"/>
</dbReference>
<protein>
    <submittedName>
        <fullName evidence="1">Endodeoxyribonuclease RusA</fullName>
    </submittedName>
</protein>
<accession>A0A8S5TR76</accession>
<dbReference type="SUPFAM" id="SSF103084">
    <property type="entry name" value="Holliday junction resolvase RusA"/>
    <property type="match status" value="1"/>
</dbReference>
<dbReference type="GO" id="GO:0006310">
    <property type="term" value="P:DNA recombination"/>
    <property type="evidence" value="ECO:0007669"/>
    <property type="project" value="InterPro"/>
</dbReference>
<name>A0A8S5TR76_9CAUD</name>
<dbReference type="EMBL" id="BK015908">
    <property type="protein sequence ID" value="DAF84714.1"/>
    <property type="molecule type" value="Genomic_DNA"/>
</dbReference>
<dbReference type="InterPro" id="IPR036614">
    <property type="entry name" value="RusA-like_sf"/>
</dbReference>
<evidence type="ECO:0000313" key="1">
    <source>
        <dbReference type="EMBL" id="DAF84714.1"/>
    </source>
</evidence>
<reference evidence="1" key="1">
    <citation type="journal article" date="2021" name="Proc. Natl. Acad. Sci. U.S.A.">
        <title>A Catalog of Tens of Thousands of Viruses from Human Metagenomes Reveals Hidden Associations with Chronic Diseases.</title>
        <authorList>
            <person name="Tisza M.J."/>
            <person name="Buck C.B."/>
        </authorList>
    </citation>
    <scope>NUCLEOTIDE SEQUENCE</scope>
    <source>
        <strain evidence="1">Ctss15</strain>
    </source>
</reference>
<dbReference type="InterPro" id="IPR008822">
    <property type="entry name" value="Endonuclease_RusA-like"/>
</dbReference>
<dbReference type="Gene3D" id="3.30.1330.70">
    <property type="entry name" value="Holliday junction resolvase RusA"/>
    <property type="match status" value="1"/>
</dbReference>
<dbReference type="GO" id="GO:0006281">
    <property type="term" value="P:DNA repair"/>
    <property type="evidence" value="ECO:0007669"/>
    <property type="project" value="InterPro"/>
</dbReference>
<proteinExistence type="predicted"/>
<organism evidence="1">
    <name type="scientific">Siphoviridae sp. ctss15</name>
    <dbReference type="NCBI Taxonomy" id="2825699"/>
    <lineage>
        <taxon>Viruses</taxon>
        <taxon>Duplodnaviria</taxon>
        <taxon>Heunggongvirae</taxon>
        <taxon>Uroviricota</taxon>
        <taxon>Caudoviricetes</taxon>
    </lineage>
</organism>
<dbReference type="Pfam" id="PF05866">
    <property type="entry name" value="RusA"/>
    <property type="match status" value="1"/>
</dbReference>